<dbReference type="EMBL" id="WHWC01000003">
    <property type="protein sequence ID" value="KAG8386104.1"/>
    <property type="molecule type" value="Genomic_DNA"/>
</dbReference>
<dbReference type="Pfam" id="PF08284">
    <property type="entry name" value="RVP_2"/>
    <property type="match status" value="1"/>
</dbReference>
<proteinExistence type="predicted"/>
<dbReference type="SUPFAM" id="SSF50630">
    <property type="entry name" value="Acid proteases"/>
    <property type="match status" value="1"/>
</dbReference>
<sequence length="222" mass="24943">MSEEEELVYNQDPLNEEDTGGAVLLDDMTVSLNALSGNTNINTLRIRGTVNNKEIQILIDNGSTHCFLDEDTTLQLGCTMEATIPMMVSVADGSKMVSRTIMPDFTWTIQGHKFSYPIRIIKLGGYDMVLGGDWLRLNSPVEFDYHKMKVTISRNWKKIIMKAMTDTGQLKMISTEGLDKLLMKIRYNLVGQLFSVTVTPVSSEVHHPDLAQVLTSYQVCFL</sequence>
<dbReference type="InterPro" id="IPR021109">
    <property type="entry name" value="Peptidase_aspartic_dom_sf"/>
</dbReference>
<gene>
    <name evidence="1" type="ORF">BUALT_Bualt03G0114300</name>
</gene>
<accession>A0AAV6Y093</accession>
<evidence type="ECO:0000313" key="1">
    <source>
        <dbReference type="EMBL" id="KAG8386104.1"/>
    </source>
</evidence>
<comment type="caution">
    <text evidence="1">The sequence shown here is derived from an EMBL/GenBank/DDBJ whole genome shotgun (WGS) entry which is preliminary data.</text>
</comment>
<dbReference type="Proteomes" id="UP000826271">
    <property type="component" value="Unassembled WGS sequence"/>
</dbReference>
<keyword evidence="2" id="KW-1185">Reference proteome</keyword>
<dbReference type="Gene3D" id="2.40.70.10">
    <property type="entry name" value="Acid Proteases"/>
    <property type="match status" value="1"/>
</dbReference>
<name>A0AAV6Y093_9LAMI</name>
<organism evidence="1 2">
    <name type="scientific">Buddleja alternifolia</name>
    <dbReference type="NCBI Taxonomy" id="168488"/>
    <lineage>
        <taxon>Eukaryota</taxon>
        <taxon>Viridiplantae</taxon>
        <taxon>Streptophyta</taxon>
        <taxon>Embryophyta</taxon>
        <taxon>Tracheophyta</taxon>
        <taxon>Spermatophyta</taxon>
        <taxon>Magnoliopsida</taxon>
        <taxon>eudicotyledons</taxon>
        <taxon>Gunneridae</taxon>
        <taxon>Pentapetalae</taxon>
        <taxon>asterids</taxon>
        <taxon>lamiids</taxon>
        <taxon>Lamiales</taxon>
        <taxon>Scrophulariaceae</taxon>
        <taxon>Buddlejeae</taxon>
        <taxon>Buddleja</taxon>
    </lineage>
</organism>
<reference evidence="1" key="1">
    <citation type="submission" date="2019-10" db="EMBL/GenBank/DDBJ databases">
        <authorList>
            <person name="Zhang R."/>
            <person name="Pan Y."/>
            <person name="Wang J."/>
            <person name="Ma R."/>
            <person name="Yu S."/>
        </authorList>
    </citation>
    <scope>NUCLEOTIDE SEQUENCE</scope>
    <source>
        <strain evidence="1">LA-IB0</strain>
        <tissue evidence="1">Leaf</tissue>
    </source>
</reference>
<evidence type="ECO:0000313" key="2">
    <source>
        <dbReference type="Proteomes" id="UP000826271"/>
    </source>
</evidence>
<dbReference type="CDD" id="cd00303">
    <property type="entry name" value="retropepsin_like"/>
    <property type="match status" value="1"/>
</dbReference>
<dbReference type="AlphaFoldDB" id="A0AAV6Y093"/>
<protein>
    <submittedName>
        <fullName evidence="1">Uncharacterized protein</fullName>
    </submittedName>
</protein>